<dbReference type="EMBL" id="JBAJEX010000012">
    <property type="protein sequence ID" value="MEO1767887.1"/>
    <property type="molecule type" value="Genomic_DNA"/>
</dbReference>
<evidence type="ECO:0000313" key="3">
    <source>
        <dbReference type="Proteomes" id="UP001482231"/>
    </source>
</evidence>
<evidence type="ECO:0000256" key="1">
    <source>
        <dbReference type="SAM" id="SignalP"/>
    </source>
</evidence>
<organism evidence="2 3">
    <name type="scientific">Thiobacter aerophilum</name>
    <dbReference type="NCBI Taxonomy" id="3121275"/>
    <lineage>
        <taxon>Bacteria</taxon>
        <taxon>Pseudomonadati</taxon>
        <taxon>Pseudomonadota</taxon>
        <taxon>Betaproteobacteria</taxon>
        <taxon>Burkholderiales</taxon>
        <taxon>Thiobacteraceae</taxon>
        <taxon>Thiobacter</taxon>
    </lineage>
</organism>
<accession>A0ABV0EKF1</accession>
<evidence type="ECO:0000313" key="2">
    <source>
        <dbReference type="EMBL" id="MEO1767887.1"/>
    </source>
</evidence>
<protein>
    <recommendedName>
        <fullName evidence="4">Alpha/beta hydrolase</fullName>
    </recommendedName>
</protein>
<feature type="signal peptide" evidence="1">
    <location>
        <begin position="1"/>
        <end position="18"/>
    </location>
</feature>
<gene>
    <name evidence="2" type="ORF">V6E02_11765</name>
</gene>
<evidence type="ECO:0008006" key="4">
    <source>
        <dbReference type="Google" id="ProtNLM"/>
    </source>
</evidence>
<comment type="caution">
    <text evidence="2">The sequence shown here is derived from an EMBL/GenBank/DDBJ whole genome shotgun (WGS) entry which is preliminary data.</text>
</comment>
<keyword evidence="3" id="KW-1185">Reference proteome</keyword>
<proteinExistence type="predicted"/>
<dbReference type="Proteomes" id="UP001482231">
    <property type="component" value="Unassembled WGS sequence"/>
</dbReference>
<dbReference type="InterPro" id="IPR029058">
    <property type="entry name" value="AB_hydrolase_fold"/>
</dbReference>
<keyword evidence="1" id="KW-0732">Signal</keyword>
<name>A0ABV0EKF1_9BURK</name>
<reference evidence="2 3" key="1">
    <citation type="submission" date="2024-02" db="EMBL/GenBank/DDBJ databases">
        <title>New thermophilic sulfur-oxidizing bacteria from a hot springs of the Uzon caldera (Kamchatka, Russia).</title>
        <authorList>
            <person name="Dukat A.M."/>
            <person name="Elcheninov A.G."/>
            <person name="Frolov E.N."/>
        </authorList>
    </citation>
    <scope>NUCLEOTIDE SEQUENCE [LARGE SCALE GENOMIC DNA]</scope>
    <source>
        <strain evidence="2 3">AK1</strain>
    </source>
</reference>
<feature type="chain" id="PRO_5047103758" description="Alpha/beta hydrolase" evidence="1">
    <location>
        <begin position="19"/>
        <end position="251"/>
    </location>
</feature>
<dbReference type="SUPFAM" id="SSF53474">
    <property type="entry name" value="alpha/beta-Hydrolases"/>
    <property type="match status" value="1"/>
</dbReference>
<dbReference type="RefSeq" id="WP_347308999.1">
    <property type="nucleotide sequence ID" value="NZ_JBAJEX010000012.1"/>
</dbReference>
<sequence length="251" mass="27390">MKLLFMCLTLLLPLATRAMDVSLFALPNGTEVAVRPFPATGDRLLLWFPCDEGQSTAEAKAAAALLPQGIETWLPDMLGAHFLPMAPSSMDQLPAEEIAALIELAQQTGKRVYLLTAGRGALPVLRGLARWRSTAAGREVQGVVLVYPELYAGTPAPGTEARYEPVVHETVSRIVILQGARSPGRWWLSHLVQVLQAAGSRVKATLLPGVRGYFFLREEQTPEEAAMAARLPDLVRDALDRIDSMKQENQP</sequence>